<dbReference type="PANTHER" id="PTHR33559:SF1">
    <property type="entry name" value="PROTEASOME ASSEMBLY CHAPERONE 4"/>
    <property type="match status" value="1"/>
</dbReference>
<organism evidence="1 2">
    <name type="scientific">Galdieria yellowstonensis</name>
    <dbReference type="NCBI Taxonomy" id="3028027"/>
    <lineage>
        <taxon>Eukaryota</taxon>
        <taxon>Rhodophyta</taxon>
        <taxon>Bangiophyceae</taxon>
        <taxon>Galdieriales</taxon>
        <taxon>Galdieriaceae</taxon>
        <taxon>Galdieria</taxon>
    </lineage>
</organism>
<evidence type="ECO:0008006" key="3">
    <source>
        <dbReference type="Google" id="ProtNLM"/>
    </source>
</evidence>
<dbReference type="Proteomes" id="UP001300502">
    <property type="component" value="Unassembled WGS sequence"/>
</dbReference>
<name>A0AAV9IB54_9RHOD</name>
<dbReference type="EMBL" id="JANCYU010000024">
    <property type="protein sequence ID" value="KAK4524607.1"/>
    <property type="molecule type" value="Genomic_DNA"/>
</dbReference>
<keyword evidence="2" id="KW-1185">Reference proteome</keyword>
<dbReference type="GO" id="GO:0043248">
    <property type="term" value="P:proteasome assembly"/>
    <property type="evidence" value="ECO:0007669"/>
    <property type="project" value="InterPro"/>
</dbReference>
<protein>
    <recommendedName>
        <fullName evidence="3">Proteasome assembly chaperone 4</fullName>
    </recommendedName>
</protein>
<reference evidence="1 2" key="1">
    <citation type="submission" date="2022-07" db="EMBL/GenBank/DDBJ databases">
        <title>Genome-wide signatures of adaptation to extreme environments.</title>
        <authorList>
            <person name="Cho C.H."/>
            <person name="Yoon H.S."/>
        </authorList>
    </citation>
    <scope>NUCLEOTIDE SEQUENCE [LARGE SCALE GENOMIC DNA]</scope>
    <source>
        <strain evidence="1 2">108.79 E11</strain>
    </source>
</reference>
<evidence type="ECO:0000313" key="2">
    <source>
        <dbReference type="Proteomes" id="UP001300502"/>
    </source>
</evidence>
<gene>
    <name evidence="1" type="ORF">GAYE_SCF04G2508</name>
</gene>
<dbReference type="Pfam" id="PF16093">
    <property type="entry name" value="PAC4"/>
    <property type="match status" value="1"/>
</dbReference>
<accession>A0AAV9IB54</accession>
<sequence>MLRRHEFQEKINEESVYFEILELKDAFYVWLGNESNLMRSLTVAFPVQKTYSHVVSTKLFGPEDVSKELSERLALKYHRPFFVSVGLDSQTPSDSFYLIEKKLFQFLETVLRGTGKES</sequence>
<evidence type="ECO:0000313" key="1">
    <source>
        <dbReference type="EMBL" id="KAK4524607.1"/>
    </source>
</evidence>
<proteinExistence type="predicted"/>
<comment type="caution">
    <text evidence="1">The sequence shown here is derived from an EMBL/GenBank/DDBJ whole genome shotgun (WGS) entry which is preliminary data.</text>
</comment>
<dbReference type="InterPro" id="IPR032157">
    <property type="entry name" value="PAC4"/>
</dbReference>
<dbReference type="PANTHER" id="PTHR33559">
    <property type="entry name" value="PROTEASOME ASSEMBLY CHAPERONE 4"/>
    <property type="match status" value="1"/>
</dbReference>
<dbReference type="AlphaFoldDB" id="A0AAV9IB54"/>